<dbReference type="EMBL" id="FQWY01000016">
    <property type="protein sequence ID" value="SHG87491.1"/>
    <property type="molecule type" value="Genomic_DNA"/>
</dbReference>
<evidence type="ECO:0000313" key="3">
    <source>
        <dbReference type="Proteomes" id="UP000242329"/>
    </source>
</evidence>
<dbReference type="OrthoDB" id="5753718at2"/>
<name>A0A1M5NDA4_9FIRM</name>
<dbReference type="InterPro" id="IPR012507">
    <property type="entry name" value="YibE_F"/>
</dbReference>
<dbReference type="PANTHER" id="PTHR41771">
    <property type="entry name" value="MEMBRANE PROTEIN-RELATED"/>
    <property type="match status" value="1"/>
</dbReference>
<feature type="transmembrane region" description="Helical" evidence="1">
    <location>
        <begin position="153"/>
        <end position="171"/>
    </location>
</feature>
<reference evidence="3" key="1">
    <citation type="submission" date="2016-11" db="EMBL/GenBank/DDBJ databases">
        <authorList>
            <person name="Varghese N."/>
            <person name="Submissions S."/>
        </authorList>
    </citation>
    <scope>NUCLEOTIDE SEQUENCE [LARGE SCALE GENOMIC DNA]</scope>
    <source>
        <strain evidence="3">DSM 11003</strain>
    </source>
</reference>
<feature type="transmembrane region" description="Helical" evidence="1">
    <location>
        <begin position="253"/>
        <end position="277"/>
    </location>
</feature>
<gene>
    <name evidence="2" type="ORF">SAMN02745221_01167</name>
</gene>
<feature type="transmembrane region" description="Helical" evidence="1">
    <location>
        <begin position="210"/>
        <end position="233"/>
    </location>
</feature>
<protein>
    <submittedName>
        <fullName evidence="2">Uncharacterized membrane protein</fullName>
    </submittedName>
</protein>
<dbReference type="AlphaFoldDB" id="A0A1M5NDA4"/>
<keyword evidence="1" id="KW-0812">Transmembrane</keyword>
<organism evidence="2 3">
    <name type="scientific">Thermosyntropha lipolytica DSM 11003</name>
    <dbReference type="NCBI Taxonomy" id="1123382"/>
    <lineage>
        <taxon>Bacteria</taxon>
        <taxon>Bacillati</taxon>
        <taxon>Bacillota</taxon>
        <taxon>Clostridia</taxon>
        <taxon>Eubacteriales</taxon>
        <taxon>Syntrophomonadaceae</taxon>
        <taxon>Thermosyntropha</taxon>
    </lineage>
</organism>
<accession>A0A1M5NDA4</accession>
<keyword evidence="1" id="KW-0472">Membrane</keyword>
<dbReference type="Proteomes" id="UP000242329">
    <property type="component" value="Unassembled WGS sequence"/>
</dbReference>
<sequence length="383" mass="41001">MARIKDVIGFIIFVCFYMLLFCTLPVQAEIKAGEELVLEKYEKALVLEVNDASSTPEAQESMFTEQIVKVKVMSGKYKGKVMEARNSLSGSKGWDLEVKPGDKVVLYMTEENGKLAEVYIADMARSSYLGYLALFFILSLVVIGGIKGFKSLVALGFTILGIYKILLPALMQGYSPVLVTVLVLIGVTFLTMFIIGGISRKSVAATLGTAGGVIVAGLIAMYIGDLAHLTGYATEESRMLLYVDNFEVDMKGLLFAGIIIGALGAVMDVAMSIASAVDEIKRANPGLAKAQLIGAGMNVGRDIMGTMANTLILAYTGGALPLLLLFIAYNTPGIRIFNAEMIATEIVRALAGSIGLIFCVPLTAFLAGILAKEEKTVSYGKEF</sequence>
<keyword evidence="3" id="KW-1185">Reference proteome</keyword>
<dbReference type="STRING" id="1123382.SAMN02745221_01167"/>
<dbReference type="RefSeq" id="WP_073091462.1">
    <property type="nucleotide sequence ID" value="NZ_FQWY01000016.1"/>
</dbReference>
<evidence type="ECO:0000313" key="2">
    <source>
        <dbReference type="EMBL" id="SHG87491.1"/>
    </source>
</evidence>
<feature type="transmembrane region" description="Helical" evidence="1">
    <location>
        <begin position="7"/>
        <end position="28"/>
    </location>
</feature>
<feature type="transmembrane region" description="Helical" evidence="1">
    <location>
        <begin position="349"/>
        <end position="371"/>
    </location>
</feature>
<feature type="transmembrane region" description="Helical" evidence="1">
    <location>
        <begin position="311"/>
        <end position="329"/>
    </location>
</feature>
<dbReference type="PANTHER" id="PTHR41771:SF1">
    <property type="entry name" value="MEMBRANE PROTEIN"/>
    <property type="match status" value="1"/>
</dbReference>
<proteinExistence type="predicted"/>
<keyword evidence="1" id="KW-1133">Transmembrane helix</keyword>
<evidence type="ECO:0000256" key="1">
    <source>
        <dbReference type="SAM" id="Phobius"/>
    </source>
</evidence>
<feature type="transmembrane region" description="Helical" evidence="1">
    <location>
        <begin position="177"/>
        <end position="198"/>
    </location>
</feature>
<feature type="transmembrane region" description="Helical" evidence="1">
    <location>
        <begin position="128"/>
        <end position="146"/>
    </location>
</feature>
<dbReference type="Pfam" id="PF07907">
    <property type="entry name" value="YibE_F"/>
    <property type="match status" value="1"/>
</dbReference>